<keyword evidence="8 21" id="KW-0436">Ligase</keyword>
<reference evidence="24" key="1">
    <citation type="submission" date="2023-06" db="EMBL/GenBank/DDBJ databases">
        <title>Genomic of Parafulvivirga corallium.</title>
        <authorList>
            <person name="Wang G."/>
        </authorList>
    </citation>
    <scope>NUCLEOTIDE SEQUENCE</scope>
    <source>
        <strain evidence="24">BMA10</strain>
    </source>
</reference>
<evidence type="ECO:0000256" key="16">
    <source>
        <dbReference type="ARBA" id="ARBA00032510"/>
    </source>
</evidence>
<keyword evidence="9" id="KW-0479">Metal-binding</keyword>
<evidence type="ECO:0000256" key="15">
    <source>
        <dbReference type="ARBA" id="ARBA00030592"/>
    </source>
</evidence>
<evidence type="ECO:0000313" key="25">
    <source>
        <dbReference type="Proteomes" id="UP001172082"/>
    </source>
</evidence>
<dbReference type="InterPro" id="IPR036565">
    <property type="entry name" value="Mur-like_cat_sf"/>
</dbReference>
<evidence type="ECO:0000256" key="3">
    <source>
        <dbReference type="ARBA" id="ARBA00005150"/>
    </source>
</evidence>
<comment type="function">
    <text evidence="1">Functions in two distinct reactions of the de novo folate biosynthetic pathway. Catalyzes the addition of a glutamate residue to dihydropteroate (7,8-dihydropteroate or H2Pte) to form dihydrofolate (7,8-dihydrofolate monoglutamate or H2Pte-Glu). Also catalyzes successive additions of L-glutamate to tetrahydrofolate or 10-formyltetrahydrofolate or 5,10-methylenetetrahydrofolate, leading to folylpolyglutamate derivatives.</text>
</comment>
<dbReference type="RefSeq" id="WP_346753088.1">
    <property type="nucleotide sequence ID" value="NZ_JAUJEA010000006.1"/>
</dbReference>
<evidence type="ECO:0000256" key="5">
    <source>
        <dbReference type="ARBA" id="ARBA00013023"/>
    </source>
</evidence>
<dbReference type="PANTHER" id="PTHR11136:SF0">
    <property type="entry name" value="DIHYDROFOLATE SYNTHETASE-RELATED"/>
    <property type="match status" value="1"/>
</dbReference>
<evidence type="ECO:0000256" key="19">
    <source>
        <dbReference type="ARBA" id="ARBA00049035"/>
    </source>
</evidence>
<dbReference type="Gene3D" id="3.90.190.20">
    <property type="entry name" value="Mur ligase, C-terminal domain"/>
    <property type="match status" value="1"/>
</dbReference>
<evidence type="ECO:0000256" key="13">
    <source>
        <dbReference type="ARBA" id="ARBA00022909"/>
    </source>
</evidence>
<dbReference type="GO" id="GO:0016874">
    <property type="term" value="F:ligase activity"/>
    <property type="evidence" value="ECO:0007669"/>
    <property type="project" value="UniProtKB-KW"/>
</dbReference>
<dbReference type="EC" id="6.3.2.12" evidence="5"/>
<evidence type="ECO:0000256" key="17">
    <source>
        <dbReference type="ARBA" id="ARBA00047493"/>
    </source>
</evidence>
<comment type="catalytic activity">
    <reaction evidence="20">
        <text>7,8-dihydropteroate + L-glutamate + ATP = 7,8-dihydrofolate + ADP + phosphate + H(+)</text>
        <dbReference type="Rhea" id="RHEA:23584"/>
        <dbReference type="ChEBI" id="CHEBI:15378"/>
        <dbReference type="ChEBI" id="CHEBI:17839"/>
        <dbReference type="ChEBI" id="CHEBI:29985"/>
        <dbReference type="ChEBI" id="CHEBI:30616"/>
        <dbReference type="ChEBI" id="CHEBI:43474"/>
        <dbReference type="ChEBI" id="CHEBI:57451"/>
        <dbReference type="ChEBI" id="CHEBI:456216"/>
        <dbReference type="EC" id="6.3.2.12"/>
    </reaction>
</comment>
<dbReference type="Pfam" id="PF08245">
    <property type="entry name" value="Mur_ligase_M"/>
    <property type="match status" value="1"/>
</dbReference>
<keyword evidence="25" id="KW-1185">Reference proteome</keyword>
<dbReference type="InterPro" id="IPR036615">
    <property type="entry name" value="Mur_ligase_C_dom_sf"/>
</dbReference>
<dbReference type="InterPro" id="IPR001645">
    <property type="entry name" value="Folylpolyglutamate_synth"/>
</dbReference>
<feature type="domain" description="Mur ligase C-terminal" evidence="22">
    <location>
        <begin position="304"/>
        <end position="421"/>
    </location>
</feature>
<evidence type="ECO:0000256" key="9">
    <source>
        <dbReference type="ARBA" id="ARBA00022723"/>
    </source>
</evidence>
<proteinExistence type="inferred from homology"/>
<comment type="catalytic activity">
    <reaction evidence="18">
        <text>10-formyltetrahydrofolyl-(gamma-L-Glu)(n) + L-glutamate + ATP = 10-formyltetrahydrofolyl-(gamma-L-Glu)(n+1) + ADP + phosphate + H(+)</text>
        <dbReference type="Rhea" id="RHEA:51904"/>
        <dbReference type="Rhea" id="RHEA-COMP:13088"/>
        <dbReference type="Rhea" id="RHEA-COMP:14300"/>
        <dbReference type="ChEBI" id="CHEBI:15378"/>
        <dbReference type="ChEBI" id="CHEBI:29985"/>
        <dbReference type="ChEBI" id="CHEBI:30616"/>
        <dbReference type="ChEBI" id="CHEBI:43474"/>
        <dbReference type="ChEBI" id="CHEBI:134413"/>
        <dbReference type="ChEBI" id="CHEBI:456216"/>
        <dbReference type="EC" id="6.3.2.17"/>
    </reaction>
</comment>
<dbReference type="PANTHER" id="PTHR11136">
    <property type="entry name" value="FOLYLPOLYGLUTAMATE SYNTHASE-RELATED"/>
    <property type="match status" value="1"/>
</dbReference>
<evidence type="ECO:0000256" key="1">
    <source>
        <dbReference type="ARBA" id="ARBA00002714"/>
    </source>
</evidence>
<evidence type="ECO:0000256" key="14">
    <source>
        <dbReference type="ARBA" id="ARBA00030048"/>
    </source>
</evidence>
<feature type="domain" description="Mur ligase central" evidence="23">
    <location>
        <begin position="51"/>
        <end position="269"/>
    </location>
</feature>
<evidence type="ECO:0000256" key="12">
    <source>
        <dbReference type="ARBA" id="ARBA00022842"/>
    </source>
</evidence>
<evidence type="ECO:0000256" key="21">
    <source>
        <dbReference type="PIRNR" id="PIRNR001563"/>
    </source>
</evidence>
<comment type="pathway">
    <text evidence="2">Cofactor biosynthesis; tetrahydrofolate biosynthesis; 7,8-dihydrofolate from 2-amino-4-hydroxy-6-hydroxymethyl-7,8-dihydropteridine diphosphate and 4-aminobenzoate: step 2/2.</text>
</comment>
<evidence type="ECO:0000259" key="23">
    <source>
        <dbReference type="Pfam" id="PF08245"/>
    </source>
</evidence>
<organism evidence="24 25">
    <name type="scientific">Splendidivirga corallicola</name>
    <dbReference type="NCBI Taxonomy" id="3051826"/>
    <lineage>
        <taxon>Bacteria</taxon>
        <taxon>Pseudomonadati</taxon>
        <taxon>Bacteroidota</taxon>
        <taxon>Cytophagia</taxon>
        <taxon>Cytophagales</taxon>
        <taxon>Splendidivirgaceae</taxon>
        <taxon>Splendidivirga</taxon>
    </lineage>
</organism>
<gene>
    <name evidence="24" type="ORF">QQ008_16880</name>
</gene>
<sequence length="431" mass="47957">MNYQETLDYLYSCLPMYQRIGKTAFKKDLDNTFKLCEKLGDPQTKFRSVHIAGTNGKGSTAHSLAAILQCAGYKTGLYTSPHLKSFTERIKINGKEISQQEVVEFVENIKATIEIIQPSFFEMTVAMAFDHFSRHQVDIAIIEVGLGGRLDSTNVITPELSLITNISKDHTDMLGNTLQAIAEEKAGIIKEGIPVVIGEHNELTAPVFLHHAQSLTAPLFFAENEYSARENDKKEYSEPSLNFFKNEDNFLSDVKVNLKGNYQAKNLPAILKAIELLGDIGYSTTKDHIKEGLENTVKITGLKGRWQCLQEEPKIICDIGHNEAGVRSIMEQLAQIDYKTLHIVWGMVNDKKIDTILSLLPEHAHYYFCQAQVPRALDAKILAAQAKQFGLGGEIIHNVNIALERAKVCAKEGDVIFVGGSTFVVAEVDDL</sequence>
<evidence type="ECO:0000256" key="6">
    <source>
        <dbReference type="ARBA" id="ARBA00013025"/>
    </source>
</evidence>
<dbReference type="Proteomes" id="UP001172082">
    <property type="component" value="Unassembled WGS sequence"/>
</dbReference>
<evidence type="ECO:0000256" key="2">
    <source>
        <dbReference type="ARBA" id="ARBA00004799"/>
    </source>
</evidence>
<dbReference type="EC" id="6.3.2.17" evidence="6"/>
<dbReference type="Pfam" id="PF02875">
    <property type="entry name" value="Mur_ligase_C"/>
    <property type="match status" value="1"/>
</dbReference>
<keyword evidence="10 21" id="KW-0547">Nucleotide-binding</keyword>
<dbReference type="PIRSF" id="PIRSF001563">
    <property type="entry name" value="Folylpolyglu_synth"/>
    <property type="match status" value="1"/>
</dbReference>
<dbReference type="InterPro" id="IPR018109">
    <property type="entry name" value="Folylpolyglutamate_synth_CS"/>
</dbReference>
<comment type="caution">
    <text evidence="24">The sequence shown here is derived from an EMBL/GenBank/DDBJ whole genome shotgun (WGS) entry which is preliminary data.</text>
</comment>
<dbReference type="InterPro" id="IPR013221">
    <property type="entry name" value="Mur_ligase_cen"/>
</dbReference>
<accession>A0ABT8KQR5</accession>
<comment type="pathway">
    <text evidence="3">Cofactor biosynthesis; tetrahydrofolylpolyglutamate biosynthesis.</text>
</comment>
<evidence type="ECO:0000256" key="7">
    <source>
        <dbReference type="ARBA" id="ARBA00019357"/>
    </source>
</evidence>
<dbReference type="EMBL" id="JAUJEA010000006">
    <property type="protein sequence ID" value="MDN5203066.1"/>
    <property type="molecule type" value="Genomic_DNA"/>
</dbReference>
<evidence type="ECO:0000256" key="10">
    <source>
        <dbReference type="ARBA" id="ARBA00022741"/>
    </source>
</evidence>
<dbReference type="NCBIfam" id="TIGR01499">
    <property type="entry name" value="folC"/>
    <property type="match status" value="1"/>
</dbReference>
<evidence type="ECO:0000256" key="4">
    <source>
        <dbReference type="ARBA" id="ARBA00008276"/>
    </source>
</evidence>
<dbReference type="InterPro" id="IPR004101">
    <property type="entry name" value="Mur_ligase_C"/>
</dbReference>
<dbReference type="SUPFAM" id="SSF53623">
    <property type="entry name" value="MurD-like peptide ligases, catalytic domain"/>
    <property type="match status" value="1"/>
</dbReference>
<comment type="catalytic activity">
    <reaction evidence="17">
        <text>(6S)-5,6,7,8-tetrahydrofolyl-(gamma-L-Glu)(n) + L-glutamate + ATP = (6S)-5,6,7,8-tetrahydrofolyl-(gamma-L-Glu)(n+1) + ADP + phosphate + H(+)</text>
        <dbReference type="Rhea" id="RHEA:10580"/>
        <dbReference type="Rhea" id="RHEA-COMP:14738"/>
        <dbReference type="Rhea" id="RHEA-COMP:14740"/>
        <dbReference type="ChEBI" id="CHEBI:15378"/>
        <dbReference type="ChEBI" id="CHEBI:29985"/>
        <dbReference type="ChEBI" id="CHEBI:30616"/>
        <dbReference type="ChEBI" id="CHEBI:43474"/>
        <dbReference type="ChEBI" id="CHEBI:141005"/>
        <dbReference type="ChEBI" id="CHEBI:456216"/>
        <dbReference type="EC" id="6.3.2.17"/>
    </reaction>
</comment>
<keyword evidence="13" id="KW-0289">Folate biosynthesis</keyword>
<evidence type="ECO:0000259" key="22">
    <source>
        <dbReference type="Pfam" id="PF02875"/>
    </source>
</evidence>
<comment type="catalytic activity">
    <reaction evidence="19">
        <text>(6R)-5,10-methylenetetrahydrofolyl-(gamma-L-Glu)(n) + L-glutamate + ATP = (6R)-5,10-methylenetetrahydrofolyl-(gamma-L-Glu)(n+1) + ADP + phosphate + H(+)</text>
        <dbReference type="Rhea" id="RHEA:51912"/>
        <dbReference type="Rhea" id="RHEA-COMP:13257"/>
        <dbReference type="Rhea" id="RHEA-COMP:13258"/>
        <dbReference type="ChEBI" id="CHEBI:15378"/>
        <dbReference type="ChEBI" id="CHEBI:29985"/>
        <dbReference type="ChEBI" id="CHEBI:30616"/>
        <dbReference type="ChEBI" id="CHEBI:43474"/>
        <dbReference type="ChEBI" id="CHEBI:136572"/>
        <dbReference type="ChEBI" id="CHEBI:456216"/>
        <dbReference type="EC" id="6.3.2.17"/>
    </reaction>
</comment>
<evidence type="ECO:0000256" key="8">
    <source>
        <dbReference type="ARBA" id="ARBA00022598"/>
    </source>
</evidence>
<dbReference type="SUPFAM" id="SSF53244">
    <property type="entry name" value="MurD-like peptide ligases, peptide-binding domain"/>
    <property type="match status" value="1"/>
</dbReference>
<comment type="similarity">
    <text evidence="4 21">Belongs to the folylpolyglutamate synthase family.</text>
</comment>
<dbReference type="PROSITE" id="PS01012">
    <property type="entry name" value="FOLYLPOLYGLU_SYNT_2"/>
    <property type="match status" value="1"/>
</dbReference>
<evidence type="ECO:0000256" key="20">
    <source>
        <dbReference type="ARBA" id="ARBA00049161"/>
    </source>
</evidence>
<keyword evidence="11 21" id="KW-0067">ATP-binding</keyword>
<evidence type="ECO:0000313" key="24">
    <source>
        <dbReference type="EMBL" id="MDN5203066.1"/>
    </source>
</evidence>
<evidence type="ECO:0000256" key="11">
    <source>
        <dbReference type="ARBA" id="ARBA00022840"/>
    </source>
</evidence>
<evidence type="ECO:0000256" key="18">
    <source>
        <dbReference type="ARBA" id="ARBA00047808"/>
    </source>
</evidence>
<dbReference type="Gene3D" id="3.40.1190.10">
    <property type="entry name" value="Mur-like, catalytic domain"/>
    <property type="match status" value="1"/>
</dbReference>
<keyword evidence="12" id="KW-0460">Magnesium</keyword>
<name>A0ABT8KQR5_9BACT</name>
<protein>
    <recommendedName>
        <fullName evidence="7">Dihydrofolate synthase/folylpolyglutamate synthase</fullName>
        <ecNumber evidence="5">6.3.2.12</ecNumber>
        <ecNumber evidence="6">6.3.2.17</ecNumber>
    </recommendedName>
    <alternativeName>
        <fullName evidence="16">Folylpoly-gamma-glutamate synthetase-dihydrofolate synthetase</fullName>
    </alternativeName>
    <alternativeName>
        <fullName evidence="14">Folylpolyglutamate synthetase</fullName>
    </alternativeName>
    <alternativeName>
        <fullName evidence="15">Tetrahydrofolylpolyglutamate synthase</fullName>
    </alternativeName>
</protein>